<proteinExistence type="predicted"/>
<keyword evidence="3" id="KW-1185">Reference proteome</keyword>
<feature type="compositionally biased region" description="Polar residues" evidence="1">
    <location>
        <begin position="62"/>
        <end position="73"/>
    </location>
</feature>
<dbReference type="KEGG" id="vg:56135963"/>
<dbReference type="RefSeq" id="YP_009903687.1">
    <property type="nucleotide sequence ID" value="NC_049849.1"/>
</dbReference>
<name>A0A514CSQ6_9CAUD</name>
<evidence type="ECO:0000313" key="3">
    <source>
        <dbReference type="Proteomes" id="UP000320799"/>
    </source>
</evidence>
<reference evidence="2 3" key="1">
    <citation type="submission" date="2019-06" db="EMBL/GenBank/DDBJ databases">
        <authorList>
            <person name="Kincaid V.D."/>
            <person name="Fuller A."/>
            <person name="Hodges K."/>
            <person name="Bansal M."/>
            <person name="Essig J."/>
            <person name="Johnson A."/>
        </authorList>
    </citation>
    <scope>NUCLEOTIDE SEQUENCE [LARGE SCALE GENOMIC DNA]</scope>
</reference>
<evidence type="ECO:0000313" key="2">
    <source>
        <dbReference type="EMBL" id="QDH83506.1"/>
    </source>
</evidence>
<sequence>MTTPEDVLHFIEWLKSKGMQIGGMAPSLIAGVPQFRPLHKDDVPNVAHDYAAFVNHGDGGESDNSNNDQPVIH</sequence>
<protein>
    <submittedName>
        <fullName evidence="2">Uncharacterized protein</fullName>
    </submittedName>
</protein>
<accession>A0A514CSQ6</accession>
<dbReference type="Proteomes" id="UP000320799">
    <property type="component" value="Segment"/>
</dbReference>
<dbReference type="EMBL" id="MN094788">
    <property type="protein sequence ID" value="QDH83506.1"/>
    <property type="molecule type" value="Genomic_DNA"/>
</dbReference>
<dbReference type="GeneID" id="56135963"/>
<evidence type="ECO:0000256" key="1">
    <source>
        <dbReference type="SAM" id="MobiDB-lite"/>
    </source>
</evidence>
<feature type="region of interest" description="Disordered" evidence="1">
    <location>
        <begin position="54"/>
        <end position="73"/>
    </location>
</feature>
<organism evidence="2 3">
    <name type="scientific">Achromobacter phage Motura</name>
    <dbReference type="NCBI Taxonomy" id="2591403"/>
    <lineage>
        <taxon>Viruses</taxon>
        <taxon>Duplodnaviria</taxon>
        <taxon>Heunggongvirae</taxon>
        <taxon>Uroviricota</taxon>
        <taxon>Caudoviricetes</taxon>
        <taxon>Moturavirus</taxon>
        <taxon>Moturavirus motura</taxon>
    </lineage>
</organism>